<dbReference type="OrthoDB" id="9801455at2"/>
<proteinExistence type="inferred from homology"/>
<dbReference type="InterPro" id="IPR051795">
    <property type="entry name" value="Glycosyl_Hydrlase_43"/>
</dbReference>
<dbReference type="CDD" id="cd08999">
    <property type="entry name" value="GH43_ABN-like"/>
    <property type="match status" value="1"/>
</dbReference>
<reference evidence="9 10" key="1">
    <citation type="submission" date="2016-11" db="EMBL/GenBank/DDBJ databases">
        <authorList>
            <person name="Jaros S."/>
            <person name="Januszkiewicz K."/>
            <person name="Wedrychowicz H."/>
        </authorList>
    </citation>
    <scope>NUCLEOTIDE SEQUENCE [LARGE SCALE GENOMIC DNA]</scope>
    <source>
        <strain evidence="9 10">DSM 26897</strain>
    </source>
</reference>
<organism evidence="9 10">
    <name type="scientific">Cnuella takakiae</name>
    <dbReference type="NCBI Taxonomy" id="1302690"/>
    <lineage>
        <taxon>Bacteria</taxon>
        <taxon>Pseudomonadati</taxon>
        <taxon>Bacteroidota</taxon>
        <taxon>Chitinophagia</taxon>
        <taxon>Chitinophagales</taxon>
        <taxon>Chitinophagaceae</taxon>
        <taxon>Cnuella</taxon>
    </lineage>
</organism>
<evidence type="ECO:0000259" key="8">
    <source>
        <dbReference type="Pfam" id="PF17851"/>
    </source>
</evidence>
<comment type="similarity">
    <text evidence="1 6">Belongs to the glycosyl hydrolase 43 family.</text>
</comment>
<dbReference type="PANTHER" id="PTHR42812">
    <property type="entry name" value="BETA-XYLOSIDASE"/>
    <property type="match status" value="1"/>
</dbReference>
<evidence type="ECO:0000313" key="9">
    <source>
        <dbReference type="EMBL" id="SHF47298.1"/>
    </source>
</evidence>
<dbReference type="Gene3D" id="2.115.10.20">
    <property type="entry name" value="Glycosyl hydrolase domain, family 43"/>
    <property type="match status" value="1"/>
</dbReference>
<sequence>MKQLFFFCLFCWQLSHAQQLVLPGDHPDPSVVKIGDTYWASATSSNWMPIFPLLKSKNLTDWQMVGHVFDRPPEWADYYFWAPEVTYDKGKVYIYYSGHKKGGNLCLSVASADRPEGPYKDHGPLICQAVGSIDAFPMRDKAGKLYLIWKEDANSVNQPTPIWIQEMNEERTAMLGEKRELFRNTLPWEANLVEGVSMIQNGDYYYAFYAAAGCCGPGCTYATGVARAKDLLGPWEKYSGNPILTHNEQWRCPGHGTPVEKNGRHYFLYHGYSAQSTVFTGREGLLQEFRFTPDGWVEFIKAPGAVQRDIAPRTDRFRGGSLPKTWEWNVFQQPRYAVANGELHLQALPTASGLFAGQKTLSGDYTATALVRPGKTNAAAGVTVIGDEQNTLNLFYTGDSLVVSALRSGRDSVIASMPYKAGRKLHLRVAAQGGNRFQFLYSTNGRSYSPVNTTPIDGSYLPPWDRALRVGVVSRGREGSVAVFDRFVMDSQ</sequence>
<dbReference type="InterPro" id="IPR041542">
    <property type="entry name" value="GH43_C2"/>
</dbReference>
<feature type="signal peptide" evidence="7">
    <location>
        <begin position="1"/>
        <end position="17"/>
    </location>
</feature>
<keyword evidence="2 6" id="KW-0378">Hydrolase</keyword>
<dbReference type="PANTHER" id="PTHR42812:SF5">
    <property type="entry name" value="ENDO-ARABINASE"/>
    <property type="match status" value="1"/>
</dbReference>
<feature type="active site" description="Proton donor" evidence="4">
    <location>
        <position position="194"/>
    </location>
</feature>
<dbReference type="RefSeq" id="WP_073043399.1">
    <property type="nucleotide sequence ID" value="NZ_FQUO01000008.1"/>
</dbReference>
<dbReference type="InterPro" id="IPR013320">
    <property type="entry name" value="ConA-like_dom_sf"/>
</dbReference>
<dbReference type="SUPFAM" id="SSF75005">
    <property type="entry name" value="Arabinanase/levansucrase/invertase"/>
    <property type="match status" value="1"/>
</dbReference>
<feature type="active site" description="Proton acceptor" evidence="4">
    <location>
        <position position="28"/>
    </location>
</feature>
<dbReference type="Pfam" id="PF04616">
    <property type="entry name" value="Glyco_hydro_43"/>
    <property type="match status" value="1"/>
</dbReference>
<dbReference type="Gene3D" id="2.60.120.200">
    <property type="match status" value="1"/>
</dbReference>
<evidence type="ECO:0000256" key="5">
    <source>
        <dbReference type="PIRSR" id="PIRSR606710-2"/>
    </source>
</evidence>
<accession>A0A1M5BXQ6</accession>
<keyword evidence="10" id="KW-1185">Reference proteome</keyword>
<evidence type="ECO:0000256" key="3">
    <source>
        <dbReference type="ARBA" id="ARBA00023295"/>
    </source>
</evidence>
<dbReference type="GO" id="GO:0004553">
    <property type="term" value="F:hydrolase activity, hydrolyzing O-glycosyl compounds"/>
    <property type="evidence" value="ECO:0007669"/>
    <property type="project" value="InterPro"/>
</dbReference>
<dbReference type="AlphaFoldDB" id="A0A1M5BXQ6"/>
<dbReference type="InterPro" id="IPR006710">
    <property type="entry name" value="Glyco_hydro_43"/>
</dbReference>
<gene>
    <name evidence="9" type="ORF">SAMN05444008_108142</name>
</gene>
<name>A0A1M5BXQ6_9BACT</name>
<dbReference type="Proteomes" id="UP000184368">
    <property type="component" value="Unassembled WGS sequence"/>
</dbReference>
<dbReference type="Pfam" id="PF17851">
    <property type="entry name" value="GH43_C2"/>
    <property type="match status" value="1"/>
</dbReference>
<feature type="domain" description="Beta-xylosidase C-terminal Concanavalin A-like" evidence="8">
    <location>
        <begin position="315"/>
        <end position="460"/>
    </location>
</feature>
<evidence type="ECO:0000256" key="1">
    <source>
        <dbReference type="ARBA" id="ARBA00009865"/>
    </source>
</evidence>
<keyword evidence="7" id="KW-0732">Signal</keyword>
<evidence type="ECO:0000256" key="2">
    <source>
        <dbReference type="ARBA" id="ARBA00022801"/>
    </source>
</evidence>
<dbReference type="GO" id="GO:0005975">
    <property type="term" value="P:carbohydrate metabolic process"/>
    <property type="evidence" value="ECO:0007669"/>
    <property type="project" value="InterPro"/>
</dbReference>
<evidence type="ECO:0000313" key="10">
    <source>
        <dbReference type="Proteomes" id="UP000184368"/>
    </source>
</evidence>
<dbReference type="STRING" id="1302690.BUE76_17980"/>
<dbReference type="SUPFAM" id="SSF49899">
    <property type="entry name" value="Concanavalin A-like lectins/glucanases"/>
    <property type="match status" value="1"/>
</dbReference>
<evidence type="ECO:0000256" key="4">
    <source>
        <dbReference type="PIRSR" id="PIRSR606710-1"/>
    </source>
</evidence>
<dbReference type="InterPro" id="IPR023296">
    <property type="entry name" value="Glyco_hydro_beta-prop_sf"/>
</dbReference>
<feature type="chain" id="PRO_5013132860" evidence="7">
    <location>
        <begin position="18"/>
        <end position="492"/>
    </location>
</feature>
<dbReference type="EMBL" id="FQUO01000008">
    <property type="protein sequence ID" value="SHF47298.1"/>
    <property type="molecule type" value="Genomic_DNA"/>
</dbReference>
<protein>
    <submittedName>
        <fullName evidence="9">Beta-xylosidase</fullName>
    </submittedName>
</protein>
<evidence type="ECO:0000256" key="7">
    <source>
        <dbReference type="SAM" id="SignalP"/>
    </source>
</evidence>
<evidence type="ECO:0000256" key="6">
    <source>
        <dbReference type="RuleBase" id="RU361187"/>
    </source>
</evidence>
<keyword evidence="3 6" id="KW-0326">Glycosidase</keyword>
<feature type="site" description="Important for catalytic activity, responsible for pKa modulation of the active site Glu and correct orientation of both the proton donor and substrate" evidence="5">
    <location>
        <position position="134"/>
    </location>
</feature>